<keyword evidence="8 11" id="KW-1133">Transmembrane helix</keyword>
<proteinExistence type="predicted"/>
<dbReference type="Pfam" id="PF00672">
    <property type="entry name" value="HAMP"/>
    <property type="match status" value="1"/>
</dbReference>
<evidence type="ECO:0000256" key="10">
    <source>
        <dbReference type="ARBA" id="ARBA00023136"/>
    </source>
</evidence>
<dbReference type="SMART" id="SM00304">
    <property type="entry name" value="HAMP"/>
    <property type="match status" value="1"/>
</dbReference>
<comment type="catalytic activity">
    <reaction evidence="1">
        <text>ATP + protein L-histidine = ADP + protein N-phospho-L-histidine.</text>
        <dbReference type="EC" id="2.7.13.3"/>
    </reaction>
</comment>
<dbReference type="InterPro" id="IPR004358">
    <property type="entry name" value="Sig_transdc_His_kin-like_C"/>
</dbReference>
<dbReference type="InterPro" id="IPR050428">
    <property type="entry name" value="TCS_sensor_his_kinase"/>
</dbReference>
<dbReference type="InterPro" id="IPR003661">
    <property type="entry name" value="HisK_dim/P_dom"/>
</dbReference>
<keyword evidence="7" id="KW-0418">Kinase</keyword>
<dbReference type="OrthoDB" id="9786919at2"/>
<dbReference type="InterPro" id="IPR036890">
    <property type="entry name" value="HATPase_C_sf"/>
</dbReference>
<dbReference type="InterPro" id="IPR003660">
    <property type="entry name" value="HAMP_dom"/>
</dbReference>
<feature type="domain" description="HAMP" evidence="13">
    <location>
        <begin position="203"/>
        <end position="255"/>
    </location>
</feature>
<dbReference type="Proteomes" id="UP000185612">
    <property type="component" value="Unassembled WGS sequence"/>
</dbReference>
<keyword evidence="5" id="KW-0808">Transferase</keyword>
<comment type="subcellular location">
    <subcellularLocation>
        <location evidence="2">Cell membrane</location>
    </subcellularLocation>
</comment>
<keyword evidence="6 11" id="KW-0812">Transmembrane</keyword>
<evidence type="ECO:0000256" key="1">
    <source>
        <dbReference type="ARBA" id="ARBA00000085"/>
    </source>
</evidence>
<reference evidence="15" key="1">
    <citation type="submission" date="2016-12" db="EMBL/GenBank/DDBJ databases">
        <authorList>
            <person name="Meng X."/>
        </authorList>
    </citation>
    <scope>NUCLEOTIDE SEQUENCE [LARGE SCALE GENOMIC DNA]</scope>
    <source>
        <strain evidence="15">DSM 20732</strain>
    </source>
</reference>
<feature type="transmembrane region" description="Helical" evidence="11">
    <location>
        <begin position="180"/>
        <end position="203"/>
    </location>
</feature>
<dbReference type="SUPFAM" id="SSF47384">
    <property type="entry name" value="Homodimeric domain of signal transducing histidine kinase"/>
    <property type="match status" value="1"/>
</dbReference>
<evidence type="ECO:0000313" key="14">
    <source>
        <dbReference type="EMBL" id="OKL52876.1"/>
    </source>
</evidence>
<protein>
    <recommendedName>
        <fullName evidence="3">histidine kinase</fullName>
        <ecNumber evidence="3">2.7.13.3</ecNumber>
    </recommendedName>
</protein>
<dbReference type="GO" id="GO:0000155">
    <property type="term" value="F:phosphorelay sensor kinase activity"/>
    <property type="evidence" value="ECO:0007669"/>
    <property type="project" value="InterPro"/>
</dbReference>
<dbReference type="PANTHER" id="PTHR45436">
    <property type="entry name" value="SENSOR HISTIDINE KINASE YKOH"/>
    <property type="match status" value="1"/>
</dbReference>
<keyword evidence="10 11" id="KW-0472">Membrane</keyword>
<sequence>MSAPRPESSVSLRARILWAFVFVMVIALTASGTILWALQARSIHADVTVHLQRVREHLRHVAERGVDPRTNQPFTDPIRVLNAHLRSTVLRPNEGQVAFRDQDLHLIAARSVTLRPEEDPELLEFVKPHLLSSHTHIDTIRTARGHFRILIAPVSYGAKHGALVHVVDLRAATAPLRRAMAFYVSAAALAGAAATGIAALLLGRLLHPIGELRHAAEMIDDKALTERVPVRGRDDLGILARSFNRMLDRVEASVTAQRHLLDDVGHELRTPITIVRGHLELIDAHDPQDVQQTTELAIDELDRMGTLVNDLLLLAKAGEVDFVQAAACRVDELTDQVFEKARALGPRRWHLTELAPVTVHLDASRITQAWLQLAANAVKYSAPDTQIGIGSRLAGGEVLLWVSDQGIGIPAAELERVRERFGRAHGHRPEITGSGLGLSIVETIVTAHGGHLDIVSQVDVGSTFTMCLPLLGPSDPKDSAP</sequence>
<comment type="caution">
    <text evidence="14">The sequence shown here is derived from an EMBL/GenBank/DDBJ whole genome shotgun (WGS) entry which is preliminary data.</text>
</comment>
<evidence type="ECO:0000256" key="8">
    <source>
        <dbReference type="ARBA" id="ARBA00022989"/>
    </source>
</evidence>
<feature type="transmembrane region" description="Helical" evidence="11">
    <location>
        <begin position="16"/>
        <end position="38"/>
    </location>
</feature>
<dbReference type="SMART" id="SM00387">
    <property type="entry name" value="HATPase_c"/>
    <property type="match status" value="1"/>
</dbReference>
<dbReference type="InterPro" id="IPR003594">
    <property type="entry name" value="HATPase_dom"/>
</dbReference>
<dbReference type="CDD" id="cd06225">
    <property type="entry name" value="HAMP"/>
    <property type="match status" value="1"/>
</dbReference>
<gene>
    <name evidence="14" type="ORF">BSZ40_00775</name>
</gene>
<dbReference type="InterPro" id="IPR036097">
    <property type="entry name" value="HisK_dim/P_sf"/>
</dbReference>
<keyword evidence="4" id="KW-0597">Phosphoprotein</keyword>
<evidence type="ECO:0000256" key="6">
    <source>
        <dbReference type="ARBA" id="ARBA00022692"/>
    </source>
</evidence>
<dbReference type="Pfam" id="PF00512">
    <property type="entry name" value="HisKA"/>
    <property type="match status" value="1"/>
</dbReference>
<dbReference type="EC" id="2.7.13.3" evidence="3"/>
<dbReference type="Pfam" id="PF02518">
    <property type="entry name" value="HATPase_c"/>
    <property type="match status" value="1"/>
</dbReference>
<dbReference type="STRING" id="52770.BSZ40_00775"/>
<dbReference type="PROSITE" id="PS50109">
    <property type="entry name" value="HIS_KIN"/>
    <property type="match status" value="1"/>
</dbReference>
<accession>A0A1Q5PZH0</accession>
<dbReference type="SMART" id="SM00388">
    <property type="entry name" value="HisKA"/>
    <property type="match status" value="1"/>
</dbReference>
<evidence type="ECO:0000256" key="4">
    <source>
        <dbReference type="ARBA" id="ARBA00022553"/>
    </source>
</evidence>
<dbReference type="PANTHER" id="PTHR45436:SF5">
    <property type="entry name" value="SENSOR HISTIDINE KINASE TRCS"/>
    <property type="match status" value="1"/>
</dbReference>
<dbReference type="InterPro" id="IPR005467">
    <property type="entry name" value="His_kinase_dom"/>
</dbReference>
<evidence type="ECO:0000256" key="11">
    <source>
        <dbReference type="SAM" id="Phobius"/>
    </source>
</evidence>
<organism evidence="14 15">
    <name type="scientific">Buchananella hordeovulneris</name>
    <dbReference type="NCBI Taxonomy" id="52770"/>
    <lineage>
        <taxon>Bacteria</taxon>
        <taxon>Bacillati</taxon>
        <taxon>Actinomycetota</taxon>
        <taxon>Actinomycetes</taxon>
        <taxon>Actinomycetales</taxon>
        <taxon>Actinomycetaceae</taxon>
        <taxon>Buchananella</taxon>
    </lineage>
</organism>
<dbReference type="CDD" id="cd00082">
    <property type="entry name" value="HisKA"/>
    <property type="match status" value="1"/>
</dbReference>
<dbReference type="EMBL" id="MQVS01000001">
    <property type="protein sequence ID" value="OKL52876.1"/>
    <property type="molecule type" value="Genomic_DNA"/>
</dbReference>
<dbReference type="SUPFAM" id="SSF158472">
    <property type="entry name" value="HAMP domain-like"/>
    <property type="match status" value="1"/>
</dbReference>
<name>A0A1Q5PZH0_9ACTO</name>
<evidence type="ECO:0000259" key="13">
    <source>
        <dbReference type="PROSITE" id="PS50885"/>
    </source>
</evidence>
<evidence type="ECO:0000256" key="2">
    <source>
        <dbReference type="ARBA" id="ARBA00004236"/>
    </source>
</evidence>
<evidence type="ECO:0000256" key="7">
    <source>
        <dbReference type="ARBA" id="ARBA00022777"/>
    </source>
</evidence>
<dbReference type="AlphaFoldDB" id="A0A1Q5PZH0"/>
<evidence type="ECO:0000256" key="3">
    <source>
        <dbReference type="ARBA" id="ARBA00012438"/>
    </source>
</evidence>
<keyword evidence="15" id="KW-1185">Reference proteome</keyword>
<dbReference type="RefSeq" id="WP_073822726.1">
    <property type="nucleotide sequence ID" value="NZ_JAUNKL010000068.1"/>
</dbReference>
<dbReference type="Gene3D" id="6.10.340.10">
    <property type="match status" value="1"/>
</dbReference>
<evidence type="ECO:0000313" key="15">
    <source>
        <dbReference type="Proteomes" id="UP000185612"/>
    </source>
</evidence>
<dbReference type="CDD" id="cd00075">
    <property type="entry name" value="HATPase"/>
    <property type="match status" value="1"/>
</dbReference>
<feature type="domain" description="Histidine kinase" evidence="12">
    <location>
        <begin position="263"/>
        <end position="472"/>
    </location>
</feature>
<evidence type="ECO:0000259" key="12">
    <source>
        <dbReference type="PROSITE" id="PS50109"/>
    </source>
</evidence>
<evidence type="ECO:0000256" key="5">
    <source>
        <dbReference type="ARBA" id="ARBA00022679"/>
    </source>
</evidence>
<dbReference type="FunFam" id="1.10.287.130:FF:000001">
    <property type="entry name" value="Two-component sensor histidine kinase"/>
    <property type="match status" value="1"/>
</dbReference>
<dbReference type="Gene3D" id="3.30.565.10">
    <property type="entry name" value="Histidine kinase-like ATPase, C-terminal domain"/>
    <property type="match status" value="1"/>
</dbReference>
<dbReference type="PRINTS" id="PR00344">
    <property type="entry name" value="BCTRLSENSOR"/>
</dbReference>
<dbReference type="SUPFAM" id="SSF55874">
    <property type="entry name" value="ATPase domain of HSP90 chaperone/DNA topoisomerase II/histidine kinase"/>
    <property type="match status" value="1"/>
</dbReference>
<dbReference type="PROSITE" id="PS50885">
    <property type="entry name" value="HAMP"/>
    <property type="match status" value="1"/>
</dbReference>
<dbReference type="Gene3D" id="1.10.287.130">
    <property type="match status" value="1"/>
</dbReference>
<dbReference type="GO" id="GO:0005886">
    <property type="term" value="C:plasma membrane"/>
    <property type="evidence" value="ECO:0007669"/>
    <property type="project" value="UniProtKB-SubCell"/>
</dbReference>
<evidence type="ECO:0000256" key="9">
    <source>
        <dbReference type="ARBA" id="ARBA00023012"/>
    </source>
</evidence>
<dbReference type="InParanoid" id="A0A1Q5PZH0"/>
<keyword evidence="9" id="KW-0902">Two-component regulatory system</keyword>